<feature type="domain" description="Cadherin" evidence="6">
    <location>
        <begin position="3051"/>
        <end position="3139"/>
    </location>
</feature>
<evidence type="ECO:0000259" key="5">
    <source>
        <dbReference type="PROSITE" id="PS50093"/>
    </source>
</evidence>
<dbReference type="InterPro" id="IPR035986">
    <property type="entry name" value="PKD_dom_sf"/>
</dbReference>
<name>A0A1V1PH03_9BACT</name>
<dbReference type="Pfam" id="PF13229">
    <property type="entry name" value="Beta_helix"/>
    <property type="match status" value="2"/>
</dbReference>
<dbReference type="GO" id="GO:0005509">
    <property type="term" value="F:calcium ion binding"/>
    <property type="evidence" value="ECO:0007669"/>
    <property type="project" value="InterPro"/>
</dbReference>
<dbReference type="InterPro" id="IPR059226">
    <property type="entry name" value="Choice_anch_Q_dom"/>
</dbReference>
<dbReference type="SUPFAM" id="SSF51126">
    <property type="entry name" value="Pectin lyase-like"/>
    <property type="match status" value="2"/>
</dbReference>
<evidence type="ECO:0000256" key="4">
    <source>
        <dbReference type="ARBA" id="ARBA00022837"/>
    </source>
</evidence>
<feature type="domain" description="PKD" evidence="5">
    <location>
        <begin position="894"/>
        <end position="955"/>
    </location>
</feature>
<dbReference type="Gene3D" id="2.160.20.10">
    <property type="entry name" value="Single-stranded right-handed beta-helix, Pectin lyase-like"/>
    <property type="match status" value="2"/>
</dbReference>
<dbReference type="PROSITE" id="PS50093">
    <property type="entry name" value="PKD"/>
    <property type="match status" value="3"/>
</dbReference>
<dbReference type="CDD" id="cd00146">
    <property type="entry name" value="PKD"/>
    <property type="match status" value="3"/>
</dbReference>
<dbReference type="PROSITE" id="PS50268">
    <property type="entry name" value="CADHERIN_2"/>
    <property type="match status" value="2"/>
</dbReference>
<organism evidence="7 8">
    <name type="scientific">Candidatus Magnetoglobus multicellularis str. Araruama</name>
    <dbReference type="NCBI Taxonomy" id="890399"/>
    <lineage>
        <taxon>Bacteria</taxon>
        <taxon>Pseudomonadati</taxon>
        <taxon>Thermodesulfobacteriota</taxon>
        <taxon>Desulfobacteria</taxon>
        <taxon>Desulfobacterales</taxon>
        <taxon>Desulfobacteraceae</taxon>
        <taxon>Candidatus Magnetoglobus</taxon>
    </lineage>
</organism>
<dbReference type="GO" id="GO:0016020">
    <property type="term" value="C:membrane"/>
    <property type="evidence" value="ECO:0007669"/>
    <property type="project" value="InterPro"/>
</dbReference>
<dbReference type="InterPro" id="IPR022409">
    <property type="entry name" value="PKD/Chitinase_dom"/>
</dbReference>
<proteinExistence type="predicted"/>
<accession>A0A1V1PH03</accession>
<dbReference type="NCBIfam" id="NF012211">
    <property type="entry name" value="tand_rpt_95"/>
    <property type="match status" value="1"/>
</dbReference>
<feature type="domain" description="Cadherin" evidence="6">
    <location>
        <begin position="2277"/>
        <end position="2366"/>
    </location>
</feature>
<dbReference type="InterPro" id="IPR002126">
    <property type="entry name" value="Cadherin-like_dom"/>
</dbReference>
<evidence type="ECO:0000256" key="2">
    <source>
        <dbReference type="ARBA" id="ARBA00022729"/>
    </source>
</evidence>
<evidence type="ECO:0000259" key="6">
    <source>
        <dbReference type="PROSITE" id="PS50268"/>
    </source>
</evidence>
<evidence type="ECO:0000256" key="3">
    <source>
        <dbReference type="ARBA" id="ARBA00022737"/>
    </source>
</evidence>
<dbReference type="InterPro" id="IPR012334">
    <property type="entry name" value="Pectin_lyas_fold"/>
</dbReference>
<dbReference type="InterPro" id="IPR006626">
    <property type="entry name" value="PbH1"/>
</dbReference>
<keyword evidence="2" id="KW-0732">Signal</keyword>
<dbReference type="InterPro" id="IPR000601">
    <property type="entry name" value="PKD_dom"/>
</dbReference>
<dbReference type="SUPFAM" id="SSF63446">
    <property type="entry name" value="Type I dockerin domain"/>
    <property type="match status" value="1"/>
</dbReference>
<dbReference type="GO" id="GO:0007156">
    <property type="term" value="P:homophilic cell adhesion via plasma membrane adhesion molecules"/>
    <property type="evidence" value="ECO:0007669"/>
    <property type="project" value="InterPro"/>
</dbReference>
<dbReference type="InterPro" id="IPR013783">
    <property type="entry name" value="Ig-like_fold"/>
</dbReference>
<dbReference type="SUPFAM" id="SSF141072">
    <property type="entry name" value="CalX-like"/>
    <property type="match status" value="1"/>
</dbReference>
<dbReference type="EMBL" id="ATBP01000023">
    <property type="protein sequence ID" value="ETR74068.1"/>
    <property type="molecule type" value="Genomic_DNA"/>
</dbReference>
<dbReference type="PANTHER" id="PTHR11319:SF35">
    <property type="entry name" value="OUTER MEMBRANE PROTEIN PMPC-RELATED"/>
    <property type="match status" value="1"/>
</dbReference>
<dbReference type="Pfam" id="PF03160">
    <property type="entry name" value="Calx-beta"/>
    <property type="match status" value="1"/>
</dbReference>
<feature type="domain" description="PKD" evidence="5">
    <location>
        <begin position="999"/>
        <end position="1041"/>
    </location>
</feature>
<dbReference type="SMART" id="SM00089">
    <property type="entry name" value="PKD"/>
    <property type="match status" value="3"/>
</dbReference>
<protein>
    <recommendedName>
        <fullName evidence="1">Probable pectate lyase C</fullName>
    </recommendedName>
</protein>
<gene>
    <name evidence="7" type="ORF">OMM_00476</name>
</gene>
<dbReference type="PROSITE" id="PS00018">
    <property type="entry name" value="EF_HAND_1"/>
    <property type="match status" value="1"/>
</dbReference>
<sequence>MEESMKKQIITIILAILCHISLAHAGNIHPTERFAWSETTGWINFNPLDTHYAQFKDSFMTGFIWAENIGWIKLSSHENGPFDNSDANNWGVNVNADNTLTGYAWSEAAGWISFASDYHQVTFDPITGSFHGFAWAENFGYIHMFSADHDYGLSTPRLAIENKTNAEHFGKMIFVVTLDAPVSQDIFVDYLTADQTAIATADYLTTSGTLKLEAGTVQKEIHVTLLDDDLSENTETFHLMLTNPQNASLKSPFAIGHIVDNETQSIITAIARDGGKIIPSGDIPVINGNTQVFYFEPDDEFHLEKLLIDGAELPELPDNEYAFYNVQKDQSIAAEFAINQYRIRVTSESNGAVFYNNTDIAPEANFFGNAKTSHVFHFYPGANYHVGNVLVDGQAIGPVEEYTIEKITKITTIHVIFEINRYTIQGSSGPNGSIIPQQAMVDHGQNQTFVMEPAMDNYAVADVIVDGQSLGPLPYYTFEFVSEPHSISVTFQKIFHTVQVIESRGGKVVPSGTVLVEINTDQSFLFQPNRPTYSNFCDIGDIIVDGQSIGATEHFNFRNVEQNHRLEAQFYCTLYVCKRGCLYRSIQDAIEGSYDGDIIMVHPGTYYESLNFMGKRVQVRALPGEEPPIINGEDQRSVVTFNQNESTQTVISGFIIENGAASSGGGIYIDGASPLIDNCIIHDNRALLMGGGIYITNGAAPVIENTRIINNQCDGLGAGIMVTTNAELQIVNGVVADNESPGKGPGMVVQSASASIYNSTIHRNQPLDETALVAEENAWLLLQNSIVWTTETADQVNAISVINSHVNISYSNIQRAQGLFPGIGNLNESPALSDAYHLSPSSPCIDRGTSNNAPDTDIDHQMRNQPDIGADEYFPSSPLARFYPRSFEDYPPFQVTFVDASVSSLTITQWEWDFGDNTQITLKTGMDVNHNYQEPGWYSVKLTVTDIDGNQSTHTWADLIQVKPKETAFEFTVDKTQAYYPATITFSPHMPDNMNIDQWEWDFGDGTTSTSEMPEHTYTRTGIFTVTLKVITSDGTFDSRTRYQYIHILSRKPQANFWASPVTGTAPLAVQFYDTSSSLDDIALRQWSFGDDYTSTNTQPEHSYTNPGQYTVTLTVHSGNESDTRMISDYITIMPAGEPLSVCALESCSYTTIQAAIDASDTGEIIVVQPGHYYENITFNGKAVTVRSVLDDPERTIIDGSNDGPVVRFTNGEQADSILDGFTIQNGFTETGAGIRVQASPDGTISRPTIKNCIITTNTALESGGGIGIDHSDPYVIQCQITDNRARLGAGISMAAFSAPDLRNLKIFQNRASESGGGLFVHSSSPLMNLMEIYENQATGRGGGIYILDAYPGKMTNLVITRNLSAFGAGLYMKNASSAFIAFCTIADNKADSLGDGLYLSHSGLFISSSILWHAHDELYLDDRNDVRVNFSNVGLNDNDVYPGIGNINQNPEFVQPGMDYHLNVASPCKNKADSRMAPGLDIDNDNRPIGNGYDMGADEAQNAPPLVNQLNVNTDEDLALSILLQAVDEETDLLSYKILSQPKHGSLSLDFPNVIYTPNHNFNGTDSFSYMAHDGFLDSEVATVNITIHAVNDAPAFVAGIDRTVNEDSGVFSQTQWATAIRPGPGNESQDLFFNLTVDQPELFDQLPEITADGDLHFKPAPNANGKAEVIVHLKDTGGTERNGVDTSAPHILTIRILSVNDRPSFVLGQNQIVFEDCGPVHVNEWAKNIQMGPSDESTQSGIFYLSHSKPNLFDSQPAISEKGDLTFTPSTNAFGEVAIDVLLKDNGGTANGGIDGSYTPAIFTIRIRPVNDAPVFVKGENISVEEDCGEKTIPGWAQDILPGPANEYQQQYEFFVDCDQPGLFSQAPQVSATGTLHFEPMPNKSGMALAWLYLKDNGGREYDGVDQSASQNFTIRISDANDPPYFTAGESIKVTEDSGQHVFENWCTQISPGADDESGQTLTFLVTNTAPQLFTIPPAIAPNGTLTFRLAPDASGDVVLNIQLRDSGDKYNTSEIIQRQLTIIPINDPPAFVKGNNISIMEDAGMQHYTHWATDILPGPPSEASQNVMFKIQVISQDNLSFARLPAISPQGHLTFEPYANSNGKAIVSVIVQDNGGTANNGIDVCAAQTFEIEVVAVNDAPGFVLGPDVYVFEDKSSDDIPFWATDVRPGPVDESDQSLRFIVITEKPDLFLRTPSISPDGTLSYLVQEGVFGSTPVHVQLWDSGGTDGGGKNLSEQQTFTIWIRSVNNSPTFTPGLDQVTYEDSPSQTVFSWATDISPGPENESDQTVEFHVTADNTGIFAREPVISTEGNLTYEPLPDAFGISHVSVFLQDSGDTLNGGSNTSDTKQFTITILPVNDAPDFTVGDDIHIVEDTVIDAFHSWATNIYRGPVNESKQNLIFEVYTNNRSLFAENPRVDDTGSLVFRLNPDANGTSACSIRLKDSGGNDNNGVDTSEVKYFSISVQSVNDAPTFELGKPVVVLEDADLQVMPSWAGQIAAGPADEIGQEITFELTAKDVSLFETLPSITSNGRLTFKPSPDMFGSTLVTIYLKDDGPTTNGGTNVSEFKSFTITILPVNDAPSFQPGNDITVNEDPGTISIPNWATMINPGAFNENNQIISFATTTSNTYLFPDMPVIHPDGELRFTPSADQFGVAAITVFIKDDGKTVNGGSDQGIQHTFQITVRPVNDRPSFEMPTELVVAENSGLNTFINWATQIKPGPDNENVQTTTFSVSVSNNDLFDSLPEISNYGALSFTPKENASGDCTVNVTLEDSGGREYSGEDISFVKQFKLSITQVNNRPTFNMGDNQIIHEDAQPQIIHNWATNISSGPDNEANQTVWFTIQTNNNSLFDGSVILKSDGTLCYTPAANAWGSSGLTVRLHDDGDGENVSFPQYGRIDIIPVNDAPTFHIPQNVIVNEDAGQQRMFNWASNISPGPNETDQYVSCNVTIENPNVYPPVDLSVLFDELPKLSPDGTLTFTPKTNAFGEIPISVQLQDNGIDGTAVAKSTPQYCTIIIQSVNDRPVFTPGAHQEVIEDCGPQLINNWAYGIHPGAENENSQEIAFQLSTNNPALFVGLPHLTLSGTLSYTPTPNFFGSATVYINLIDNGGTANNGKNTSDTYPLSIRVLPVNDAPSFEITAPEYNIMEDADAQSVYGWVDNISAGPKNESGQFLSFHVTASRSYLFEEKPTISQQGDLFFMPAQDASGSAVITVYLQDSGGKQNGGFDTSIKVQTFTINILSVNDRPSFIMDDRLSVTENAGPQTKPNWAQNIHPGAPNEAGQTLLFICQTNHTELFAHVPYISSDGTLTFTPETNIQGSATVTAILYDNGGTANGGKDQSYAQSFIINIEAVNHPPTFTKGIDPVVILEDAGKQTLEWATNISAGPENEKWQTLKFSVIVDAPQLFADLPSISNTGVLTYTPKPDVSGTTSVKVVLEDNGGVLHGGDNTSDITTFSIKILQVNDRPEFAVSDDPVVLENTGRKEIENWAYGITSGAANEINQNLSFHLSVNNSTLFSEQPKISSTGCLTFTPQVNTSGNALITVHLSDDGGTAFGGENTSEPMVFNISILGVNNSPTFKMGDKIIVQEDSGLSVTARWATDILPGPPDEWHQNVTFIVNTANADLFSITPSISNSGKLTFSPAPDAFGTAHITVVLKDDGPDLYGASNTSDPHAFDITILPVNDPPDFQPGNDIKVKQDSGMFRKVNWATGIQAGPMNESDQTVEFIVETNNDNLFAEKPTISPTGTLGFIPKPHQSGTAMTRIRLQDSGGTDSNGQDTSDEYALKIIVSDINNAPIFTIGPDITIYEDMGIQSFPQWASDIAAEPGVESNQSLQFFLDWNNEILFKEGPALSSAGKLTFTPSDDANGASTVQIYAKDSGGTEFGGQDTSDTQTFTINILSVNDAPSFVKGPDQTIDEDCGPKRIVNWATNISVGPPNESSQLYSFYALASHPELFSEQPIIDKNGLLYFTPQMDAFGDSRIDVYLKDSGRKDHGGSDTSVTQRFTISILPINDPPENAANKQGILGDFYPGNLVTAITDTWNDDRDGASSLSFMYRWQRQTGGVIENIANATQKSYIVQMADVGSSIRLCVKVTDTGVGVPISQSTEAMSDFMRVYEFEGDLNFDKRLGLDDLIIGLQMMCGMYDHGHMPMVQADLNGDGRIDWVEILFINKMICY</sequence>
<feature type="domain" description="PKD" evidence="5">
    <location>
        <begin position="1053"/>
        <end position="1116"/>
    </location>
</feature>
<dbReference type="Pfam" id="PF18911">
    <property type="entry name" value="PKD_4"/>
    <property type="match status" value="3"/>
</dbReference>
<dbReference type="InterPro" id="IPR039448">
    <property type="entry name" value="Beta_helix"/>
</dbReference>
<dbReference type="GO" id="GO:0007154">
    <property type="term" value="P:cell communication"/>
    <property type="evidence" value="ECO:0007669"/>
    <property type="project" value="InterPro"/>
</dbReference>
<dbReference type="Gene3D" id="2.60.40.2700">
    <property type="match status" value="1"/>
</dbReference>
<dbReference type="SUPFAM" id="SSF49299">
    <property type="entry name" value="PKD domain"/>
    <property type="match status" value="3"/>
</dbReference>
<dbReference type="Gene3D" id="2.60.40.10">
    <property type="entry name" value="Immunoglobulins"/>
    <property type="match status" value="3"/>
</dbReference>
<evidence type="ECO:0000313" key="7">
    <source>
        <dbReference type="EMBL" id="ETR74068.1"/>
    </source>
</evidence>
<dbReference type="InterPro" id="IPR011050">
    <property type="entry name" value="Pectin_lyase_fold/virulence"/>
</dbReference>
<keyword evidence="3" id="KW-0677">Repeat</keyword>
<dbReference type="SMART" id="SM00710">
    <property type="entry name" value="PbH1"/>
    <property type="match status" value="9"/>
</dbReference>
<dbReference type="Gene3D" id="2.60.40.2030">
    <property type="match status" value="1"/>
</dbReference>
<dbReference type="PANTHER" id="PTHR11319">
    <property type="entry name" value="G PROTEIN-COUPLED RECEPTOR-RELATED"/>
    <property type="match status" value="1"/>
</dbReference>
<evidence type="ECO:0000313" key="8">
    <source>
        <dbReference type="Proteomes" id="UP000189670"/>
    </source>
</evidence>
<dbReference type="InterPro" id="IPR036439">
    <property type="entry name" value="Dockerin_dom_sf"/>
</dbReference>
<comment type="caution">
    <text evidence="7">The sequence shown here is derived from an EMBL/GenBank/DDBJ whole genome shotgun (WGS) entry which is preliminary data.</text>
</comment>
<dbReference type="InterPro" id="IPR018247">
    <property type="entry name" value="EF_Hand_1_Ca_BS"/>
</dbReference>
<dbReference type="Proteomes" id="UP000189670">
    <property type="component" value="Unassembled WGS sequence"/>
</dbReference>
<dbReference type="InterPro" id="IPR038081">
    <property type="entry name" value="CalX-like_sf"/>
</dbReference>
<dbReference type="InterPro" id="IPR003644">
    <property type="entry name" value="Calx_beta"/>
</dbReference>
<dbReference type="NCBIfam" id="NF041518">
    <property type="entry name" value="choice_anch_Q"/>
    <property type="match status" value="1"/>
</dbReference>
<keyword evidence="4" id="KW-0106">Calcium</keyword>
<dbReference type="GO" id="GO:0000272">
    <property type="term" value="P:polysaccharide catabolic process"/>
    <property type="evidence" value="ECO:0007669"/>
    <property type="project" value="InterPro"/>
</dbReference>
<dbReference type="Gene3D" id="2.60.40.3440">
    <property type="match status" value="1"/>
</dbReference>
<evidence type="ECO:0000256" key="1">
    <source>
        <dbReference type="ARBA" id="ARBA00016512"/>
    </source>
</evidence>
<dbReference type="Pfam" id="PF17963">
    <property type="entry name" value="Big_9"/>
    <property type="match status" value="1"/>
</dbReference>
<reference evidence="8" key="1">
    <citation type="submission" date="2012-11" db="EMBL/GenBank/DDBJ databases">
        <authorList>
            <person name="Lucero-Rivera Y.E."/>
            <person name="Tovar-Ramirez D."/>
        </authorList>
    </citation>
    <scope>NUCLEOTIDE SEQUENCE [LARGE SCALE GENOMIC DNA]</scope>
    <source>
        <strain evidence="8">Araruama</strain>
    </source>
</reference>